<keyword evidence="1" id="KW-0472">Membrane</keyword>
<evidence type="ECO:0000313" key="2">
    <source>
        <dbReference type="EMBL" id="CAK8688432.1"/>
    </source>
</evidence>
<keyword evidence="3" id="KW-1185">Reference proteome</keyword>
<accession>A0ABP0G9F5</accession>
<keyword evidence="1" id="KW-0812">Transmembrane</keyword>
<comment type="caution">
    <text evidence="2">The sequence shown here is derived from an EMBL/GenBank/DDBJ whole genome shotgun (WGS) entry which is preliminary data.</text>
</comment>
<evidence type="ECO:0008006" key="4">
    <source>
        <dbReference type="Google" id="ProtNLM"/>
    </source>
</evidence>
<reference evidence="2 3" key="1">
    <citation type="submission" date="2024-02" db="EMBL/GenBank/DDBJ databases">
        <authorList>
            <person name="Daric V."/>
            <person name="Darras S."/>
        </authorList>
    </citation>
    <scope>NUCLEOTIDE SEQUENCE [LARGE SCALE GENOMIC DNA]</scope>
</reference>
<feature type="transmembrane region" description="Helical" evidence="1">
    <location>
        <begin position="6"/>
        <end position="31"/>
    </location>
</feature>
<dbReference type="EMBL" id="CAWYQH010000108">
    <property type="protein sequence ID" value="CAK8688432.1"/>
    <property type="molecule type" value="Genomic_DNA"/>
</dbReference>
<dbReference type="Proteomes" id="UP001642483">
    <property type="component" value="Unassembled WGS sequence"/>
</dbReference>
<sequence length="68" mass="8162">MPVNSLTLGVLLFLVAFVFLCFVLSFVHLYSDCNTRWQRLRSWRPFRQTGEETERIRDRENEQANIEL</sequence>
<organism evidence="2 3">
    <name type="scientific">Clavelina lepadiformis</name>
    <name type="common">Light-bulb sea squirt</name>
    <name type="synonym">Ascidia lepadiformis</name>
    <dbReference type="NCBI Taxonomy" id="159417"/>
    <lineage>
        <taxon>Eukaryota</taxon>
        <taxon>Metazoa</taxon>
        <taxon>Chordata</taxon>
        <taxon>Tunicata</taxon>
        <taxon>Ascidiacea</taxon>
        <taxon>Aplousobranchia</taxon>
        <taxon>Clavelinidae</taxon>
        <taxon>Clavelina</taxon>
    </lineage>
</organism>
<keyword evidence="1" id="KW-1133">Transmembrane helix</keyword>
<evidence type="ECO:0000256" key="1">
    <source>
        <dbReference type="SAM" id="Phobius"/>
    </source>
</evidence>
<gene>
    <name evidence="2" type="ORF">CVLEPA_LOCUS20451</name>
</gene>
<name>A0ABP0G9F5_CLALP</name>
<protein>
    <recommendedName>
        <fullName evidence="4">ATP synthase F0 subunit 8</fullName>
    </recommendedName>
</protein>
<proteinExistence type="predicted"/>
<evidence type="ECO:0000313" key="3">
    <source>
        <dbReference type="Proteomes" id="UP001642483"/>
    </source>
</evidence>